<dbReference type="Proteomes" id="UP000466586">
    <property type="component" value="Unassembled WGS sequence"/>
</dbReference>
<name>A0A7K1YC46_9SPHI</name>
<protein>
    <submittedName>
        <fullName evidence="2">EamA/RhaT family transporter</fullName>
    </submittedName>
</protein>
<keyword evidence="1" id="KW-0812">Transmembrane</keyword>
<reference evidence="2 3" key="1">
    <citation type="submission" date="2019-11" db="EMBL/GenBank/DDBJ databases">
        <title>Pedobacter sp. HMF7647 Genome sequencing and assembly.</title>
        <authorList>
            <person name="Kang H."/>
            <person name="Kim H."/>
            <person name="Joh K."/>
        </authorList>
    </citation>
    <scope>NUCLEOTIDE SEQUENCE [LARGE SCALE GENOMIC DNA]</scope>
    <source>
        <strain evidence="2 3">HMF7647</strain>
    </source>
</reference>
<dbReference type="InterPro" id="IPR037185">
    <property type="entry name" value="EmrE-like"/>
</dbReference>
<dbReference type="AlphaFoldDB" id="A0A7K1YC46"/>
<feature type="transmembrane region" description="Helical" evidence="1">
    <location>
        <begin position="206"/>
        <end position="228"/>
    </location>
</feature>
<keyword evidence="1" id="KW-1133">Transmembrane helix</keyword>
<feature type="transmembrane region" description="Helical" evidence="1">
    <location>
        <begin position="240"/>
        <end position="261"/>
    </location>
</feature>
<evidence type="ECO:0000313" key="3">
    <source>
        <dbReference type="Proteomes" id="UP000466586"/>
    </source>
</evidence>
<feature type="transmembrane region" description="Helical" evidence="1">
    <location>
        <begin position="180"/>
        <end position="200"/>
    </location>
</feature>
<evidence type="ECO:0000256" key="1">
    <source>
        <dbReference type="SAM" id="Phobius"/>
    </source>
</evidence>
<comment type="caution">
    <text evidence="2">The sequence shown here is derived from an EMBL/GenBank/DDBJ whole genome shotgun (WGS) entry which is preliminary data.</text>
</comment>
<feature type="transmembrane region" description="Helical" evidence="1">
    <location>
        <begin position="115"/>
        <end position="133"/>
    </location>
</feature>
<keyword evidence="3" id="KW-1185">Reference proteome</keyword>
<evidence type="ECO:0000313" key="2">
    <source>
        <dbReference type="EMBL" id="MXV52172.1"/>
    </source>
</evidence>
<gene>
    <name evidence="2" type="ORF">GS399_14435</name>
</gene>
<accession>A0A7K1YC46</accession>
<feature type="transmembrane region" description="Helical" evidence="1">
    <location>
        <begin position="145"/>
        <end position="168"/>
    </location>
</feature>
<organism evidence="2 3">
    <name type="scientific">Hufsiella arboris</name>
    <dbReference type="NCBI Taxonomy" id="2695275"/>
    <lineage>
        <taxon>Bacteria</taxon>
        <taxon>Pseudomonadati</taxon>
        <taxon>Bacteroidota</taxon>
        <taxon>Sphingobacteriia</taxon>
        <taxon>Sphingobacteriales</taxon>
        <taxon>Sphingobacteriaceae</taxon>
        <taxon>Hufsiella</taxon>
    </lineage>
</organism>
<proteinExistence type="predicted"/>
<sequence length="286" mass="31551">MIYVFLSICCSVVVSVLLKMAKRYQIDISQAVTWNYLAAILLTLVFFRPNLGVSVTSGPLSIYLLLGILLPSLFMIIGLAIRFTGIVRTDVAQRLSLFVPLLASFFFFGESLNALKLTGIIVGLTAVVCSIPWTEKSTRNENSSYSIILLLTVFIGMGLIDVLFKQVALNKTVPYTSSLLYIYLLSFIISMIILVSLFLAKKIRFHWINVFCGLILGLFNFGNILFYLKAHQAESARPSLIFTSMNIGVIAIGALVGLIIFKEKLSTLNKVGIALALISIIILSFS</sequence>
<feature type="transmembrane region" description="Helical" evidence="1">
    <location>
        <begin position="267"/>
        <end position="285"/>
    </location>
</feature>
<keyword evidence="1" id="KW-0472">Membrane</keyword>
<feature type="transmembrane region" description="Helical" evidence="1">
    <location>
        <begin position="91"/>
        <end position="108"/>
    </location>
</feature>
<feature type="transmembrane region" description="Helical" evidence="1">
    <location>
        <begin position="33"/>
        <end position="51"/>
    </location>
</feature>
<dbReference type="SUPFAM" id="SSF103481">
    <property type="entry name" value="Multidrug resistance efflux transporter EmrE"/>
    <property type="match status" value="2"/>
</dbReference>
<feature type="transmembrane region" description="Helical" evidence="1">
    <location>
        <begin position="63"/>
        <end position="85"/>
    </location>
</feature>
<dbReference type="EMBL" id="WVHT01000006">
    <property type="protein sequence ID" value="MXV52172.1"/>
    <property type="molecule type" value="Genomic_DNA"/>
</dbReference>